<dbReference type="PANTHER" id="PTHR39573:SF1">
    <property type="entry name" value="STRESS RESPONSE KINASE A"/>
    <property type="match status" value="1"/>
</dbReference>
<dbReference type="AlphaFoldDB" id="A0A2S5KKS8"/>
<dbReference type="Gene3D" id="1.10.510.10">
    <property type="entry name" value="Transferase(Phosphotransferase) domain 1"/>
    <property type="match status" value="1"/>
</dbReference>
<evidence type="ECO:0000256" key="8">
    <source>
        <dbReference type="ARBA" id="ARBA00022840"/>
    </source>
</evidence>
<dbReference type="PANTHER" id="PTHR39573">
    <property type="entry name" value="STRESS RESPONSE KINASE A"/>
    <property type="match status" value="1"/>
</dbReference>
<dbReference type="GO" id="GO:0106310">
    <property type="term" value="F:protein serine kinase activity"/>
    <property type="evidence" value="ECO:0007669"/>
    <property type="project" value="RHEA"/>
</dbReference>
<dbReference type="GO" id="GO:0005737">
    <property type="term" value="C:cytoplasm"/>
    <property type="evidence" value="ECO:0007669"/>
    <property type="project" value="UniProtKB-SubCell"/>
</dbReference>
<dbReference type="Pfam" id="PF01636">
    <property type="entry name" value="APH"/>
    <property type="match status" value="1"/>
</dbReference>
<feature type="active site" description="Proton acceptor" evidence="11">
    <location>
        <position position="218"/>
    </location>
</feature>
<evidence type="ECO:0000256" key="11">
    <source>
        <dbReference type="HAMAP-Rule" id="MF_01497"/>
    </source>
</evidence>
<keyword evidence="5 11" id="KW-0479">Metal-binding</keyword>
<dbReference type="NCBIfam" id="NF008738">
    <property type="entry name" value="PRK11768.1"/>
    <property type="match status" value="1"/>
</dbReference>
<evidence type="ECO:0000256" key="6">
    <source>
        <dbReference type="ARBA" id="ARBA00022741"/>
    </source>
</evidence>
<evidence type="ECO:0000259" key="12">
    <source>
        <dbReference type="Pfam" id="PF01636"/>
    </source>
</evidence>
<evidence type="ECO:0000256" key="4">
    <source>
        <dbReference type="ARBA" id="ARBA00022679"/>
    </source>
</evidence>
<evidence type="ECO:0000256" key="7">
    <source>
        <dbReference type="ARBA" id="ARBA00022777"/>
    </source>
</evidence>
<dbReference type="Proteomes" id="UP000238196">
    <property type="component" value="Unassembled WGS sequence"/>
</dbReference>
<dbReference type="SUPFAM" id="SSF56112">
    <property type="entry name" value="Protein kinase-like (PK-like)"/>
    <property type="match status" value="1"/>
</dbReference>
<evidence type="ECO:0000256" key="2">
    <source>
        <dbReference type="ARBA" id="ARBA00022527"/>
    </source>
</evidence>
<dbReference type="EMBL" id="PRLP01000106">
    <property type="protein sequence ID" value="PPC75332.1"/>
    <property type="molecule type" value="Genomic_DNA"/>
</dbReference>
<comment type="subunit">
    <text evidence="11">Monomer.</text>
</comment>
<evidence type="ECO:0000256" key="3">
    <source>
        <dbReference type="ARBA" id="ARBA00022553"/>
    </source>
</evidence>
<evidence type="ECO:0000256" key="9">
    <source>
        <dbReference type="ARBA" id="ARBA00022842"/>
    </source>
</evidence>
<dbReference type="GO" id="GO:0004674">
    <property type="term" value="F:protein serine/threonine kinase activity"/>
    <property type="evidence" value="ECO:0007669"/>
    <property type="project" value="UniProtKB-UniRule"/>
</dbReference>
<comment type="cofactor">
    <cofactor evidence="11">
        <name>Mg(2+)</name>
        <dbReference type="ChEBI" id="CHEBI:18420"/>
    </cofactor>
</comment>
<organism evidence="13 14">
    <name type="scientific">Proteobacteria bacterium 228</name>
    <dbReference type="NCBI Taxonomy" id="2083153"/>
    <lineage>
        <taxon>Bacteria</taxon>
        <taxon>Pseudomonadati</taxon>
        <taxon>Pseudomonadota</taxon>
    </lineage>
</organism>
<comment type="catalytic activity">
    <reaction evidence="11">
        <text>L-seryl-[protein] + ATP = O-phospho-L-seryl-[protein] + ADP + H(+)</text>
        <dbReference type="Rhea" id="RHEA:17989"/>
        <dbReference type="Rhea" id="RHEA-COMP:9863"/>
        <dbReference type="Rhea" id="RHEA-COMP:11604"/>
        <dbReference type="ChEBI" id="CHEBI:15378"/>
        <dbReference type="ChEBI" id="CHEBI:29999"/>
        <dbReference type="ChEBI" id="CHEBI:30616"/>
        <dbReference type="ChEBI" id="CHEBI:83421"/>
        <dbReference type="ChEBI" id="CHEBI:456216"/>
        <dbReference type="EC" id="2.7.11.1"/>
    </reaction>
</comment>
<dbReference type="InterPro" id="IPR002575">
    <property type="entry name" value="Aminoglycoside_PTrfase"/>
</dbReference>
<comment type="caution">
    <text evidence="13">The sequence shown here is derived from an EMBL/GenBank/DDBJ whole genome shotgun (WGS) entry which is preliminary data.</text>
</comment>
<feature type="domain" description="Aminoglycoside phosphotransferase" evidence="12">
    <location>
        <begin position="37"/>
        <end position="281"/>
    </location>
</feature>
<comment type="similarity">
    <text evidence="11">Belongs to the SrkA/RdoA protein kinase family.</text>
</comment>
<dbReference type="HAMAP" id="MF_01497">
    <property type="entry name" value="SrkA_kinase"/>
    <property type="match status" value="1"/>
</dbReference>
<dbReference type="InterPro" id="IPR032882">
    <property type="entry name" value="SrkA/RdoA"/>
</dbReference>
<evidence type="ECO:0000313" key="13">
    <source>
        <dbReference type="EMBL" id="PPC75332.1"/>
    </source>
</evidence>
<feature type="active site" evidence="11">
    <location>
        <position position="235"/>
    </location>
</feature>
<comment type="function">
    <text evidence="11">A protein kinase that phosphorylates Ser and Thr residues. Probably acts to suppress the effects of stress linked to accumulation of reactive oxygen species. Probably involved in the extracytoplasmic stress response.</text>
</comment>
<dbReference type="Gene3D" id="3.30.200.70">
    <property type="match status" value="1"/>
</dbReference>
<feature type="site" description="ATP" evidence="11">
    <location>
        <position position="36"/>
    </location>
</feature>
<name>A0A2S5KKS8_9PROT</name>
<keyword evidence="9 11" id="KW-0460">Magnesium</keyword>
<comment type="subcellular location">
    <subcellularLocation>
        <location evidence="11">Cytoplasm</location>
    </subcellularLocation>
</comment>
<keyword evidence="8 11" id="KW-0067">ATP-binding</keyword>
<dbReference type="OrthoDB" id="5288883at2"/>
<evidence type="ECO:0000313" key="14">
    <source>
        <dbReference type="Proteomes" id="UP000238196"/>
    </source>
</evidence>
<evidence type="ECO:0000256" key="5">
    <source>
        <dbReference type="ARBA" id="ARBA00022723"/>
    </source>
</evidence>
<dbReference type="Gene3D" id="1.20.1270.170">
    <property type="match status" value="1"/>
</dbReference>
<dbReference type="InterPro" id="IPR011009">
    <property type="entry name" value="Kinase-like_dom_sf"/>
</dbReference>
<keyword evidence="2 11" id="KW-0723">Serine/threonine-protein kinase</keyword>
<dbReference type="EC" id="2.7.11.1" evidence="11"/>
<protein>
    <recommendedName>
        <fullName evidence="11">Stress response kinase A</fullName>
        <ecNumber evidence="11">2.7.11.1</ecNumber>
    </recommendedName>
    <alternativeName>
        <fullName evidence="11">Serine/threonine-protein kinase SrkA</fullName>
    </alternativeName>
</protein>
<evidence type="ECO:0000256" key="1">
    <source>
        <dbReference type="ARBA" id="ARBA00022490"/>
    </source>
</evidence>
<proteinExistence type="inferred from homology"/>
<sequence>MTSTAHPYEALTPELVLDAVESTGLLSDARLFTLNSYENRVYQVGIEEHQPLIAKFYRPARWDDAAILEEHTFCQALQEQDLSVVAPATRSELEQRYSALPQPGDAGQTLFEHQGFRFSLFRRQGGQAPELDNPDHLFQLGMTIGRIHAVGAAQPYVARPALSVQRFGHDSRRFLLQSPLLPRHLRDRYDAISAQLLELIEQRFVQIGKVEWIRVHGDCHPGNVLWRDERPHFVDFDDSVMAPAVQDIWMLLSGDHQQQSLQLIELLEGYETFHDFDRRQLHLIDALRSLRLMHYSAWLARRWDDPAFPMHFPWLAREDYWQDHLNTLHLQILEMQNSRNEWLLQ</sequence>
<keyword evidence="3 11" id="KW-0597">Phosphoprotein</keyword>
<keyword evidence="10 11" id="KW-0346">Stress response</keyword>
<keyword evidence="1 11" id="KW-0963">Cytoplasm</keyword>
<comment type="catalytic activity">
    <reaction evidence="11">
        <text>L-threonyl-[protein] + ATP = O-phospho-L-threonyl-[protein] + ADP + H(+)</text>
        <dbReference type="Rhea" id="RHEA:46608"/>
        <dbReference type="Rhea" id="RHEA-COMP:11060"/>
        <dbReference type="Rhea" id="RHEA-COMP:11605"/>
        <dbReference type="ChEBI" id="CHEBI:15378"/>
        <dbReference type="ChEBI" id="CHEBI:30013"/>
        <dbReference type="ChEBI" id="CHEBI:30616"/>
        <dbReference type="ChEBI" id="CHEBI:61977"/>
        <dbReference type="ChEBI" id="CHEBI:456216"/>
        <dbReference type="EC" id="2.7.11.1"/>
    </reaction>
</comment>
<accession>A0A2S5KKS8</accession>
<keyword evidence="6 11" id="KW-0547">Nucleotide-binding</keyword>
<reference evidence="13 14" key="1">
    <citation type="submission" date="2018-02" db="EMBL/GenBank/DDBJ databases">
        <title>novel marine gammaproteobacteria from coastal saline agro ecosystem.</title>
        <authorList>
            <person name="Krishnan R."/>
            <person name="Ramesh Kumar N."/>
        </authorList>
    </citation>
    <scope>NUCLEOTIDE SEQUENCE [LARGE SCALE GENOMIC DNA]</scope>
    <source>
        <strain evidence="13 14">228</strain>
    </source>
</reference>
<feature type="binding site" evidence="11">
    <location>
        <position position="223"/>
    </location>
    <ligand>
        <name>Mg(2+)</name>
        <dbReference type="ChEBI" id="CHEBI:18420"/>
    </ligand>
</feature>
<dbReference type="GO" id="GO:0005524">
    <property type="term" value="F:ATP binding"/>
    <property type="evidence" value="ECO:0007669"/>
    <property type="project" value="UniProtKB-UniRule"/>
</dbReference>
<feature type="binding site" evidence="11">
    <location>
        <position position="235"/>
    </location>
    <ligand>
        <name>Mg(2+)</name>
        <dbReference type="ChEBI" id="CHEBI:18420"/>
    </ligand>
</feature>
<keyword evidence="4 11" id="KW-0808">Transferase</keyword>
<evidence type="ECO:0000256" key="10">
    <source>
        <dbReference type="ARBA" id="ARBA00023016"/>
    </source>
</evidence>
<dbReference type="GO" id="GO:0000287">
    <property type="term" value="F:magnesium ion binding"/>
    <property type="evidence" value="ECO:0007669"/>
    <property type="project" value="UniProtKB-UniRule"/>
</dbReference>
<keyword evidence="7 11" id="KW-0418">Kinase</keyword>
<gene>
    <name evidence="11" type="primary">srkA</name>
    <name evidence="13" type="ORF">C4K68_22140</name>
</gene>